<proteinExistence type="predicted"/>
<protein>
    <submittedName>
        <fullName evidence="1">Uncharacterized protein</fullName>
    </submittedName>
</protein>
<dbReference type="EMBL" id="LUGG01000002">
    <property type="protein sequence ID" value="OBZ77775.1"/>
    <property type="molecule type" value="Genomic_DNA"/>
</dbReference>
<organism evidence="1 2">
    <name type="scientific">Grifola frondosa</name>
    <name type="common">Maitake</name>
    <name type="synonym">Polyporus frondosus</name>
    <dbReference type="NCBI Taxonomy" id="5627"/>
    <lineage>
        <taxon>Eukaryota</taxon>
        <taxon>Fungi</taxon>
        <taxon>Dikarya</taxon>
        <taxon>Basidiomycota</taxon>
        <taxon>Agaricomycotina</taxon>
        <taxon>Agaricomycetes</taxon>
        <taxon>Polyporales</taxon>
        <taxon>Grifolaceae</taxon>
        <taxon>Grifola</taxon>
    </lineage>
</organism>
<keyword evidence="2" id="KW-1185">Reference proteome</keyword>
<sequence length="137" mass="15542">MSDLNNTADEGPCTRIRNGDHIFGAFHDQINWYWPDLYERYSTHDLEMKSCAYYSSTYQFVSVYQCSDYGRADSPIYVNSSPCAWICSRVPIRTALLPWQSLEVRVDVMPPSTSVAGPVMDISYCRNADPAVAEPKP</sequence>
<evidence type="ECO:0000313" key="2">
    <source>
        <dbReference type="Proteomes" id="UP000092993"/>
    </source>
</evidence>
<reference evidence="1 2" key="1">
    <citation type="submission" date="2016-03" db="EMBL/GenBank/DDBJ databases">
        <title>Whole genome sequencing of Grifola frondosa 9006-11.</title>
        <authorList>
            <person name="Min B."/>
            <person name="Park H."/>
            <person name="Kim J.-G."/>
            <person name="Cho H."/>
            <person name="Oh Y.-L."/>
            <person name="Kong W.-S."/>
            <person name="Choi I.-G."/>
        </authorList>
    </citation>
    <scope>NUCLEOTIDE SEQUENCE [LARGE SCALE GENOMIC DNA]</scope>
    <source>
        <strain evidence="1 2">9006-11</strain>
    </source>
</reference>
<gene>
    <name evidence="1" type="ORF">A0H81_02387</name>
</gene>
<name>A0A1C7MLN6_GRIFR</name>
<comment type="caution">
    <text evidence="1">The sequence shown here is derived from an EMBL/GenBank/DDBJ whole genome shotgun (WGS) entry which is preliminary data.</text>
</comment>
<dbReference type="AlphaFoldDB" id="A0A1C7MLN6"/>
<evidence type="ECO:0000313" key="1">
    <source>
        <dbReference type="EMBL" id="OBZ77775.1"/>
    </source>
</evidence>
<accession>A0A1C7MLN6</accession>
<dbReference type="Proteomes" id="UP000092993">
    <property type="component" value="Unassembled WGS sequence"/>
</dbReference>